<dbReference type="AlphaFoldDB" id="A0A450YWU5"/>
<dbReference type="PROSITE" id="PS51301">
    <property type="entry name" value="KILA_N"/>
    <property type="match status" value="1"/>
</dbReference>
<evidence type="ECO:0000259" key="1">
    <source>
        <dbReference type="PROSITE" id="PS51301"/>
    </source>
</evidence>
<accession>A0A450YWU5</accession>
<dbReference type="EMBL" id="CAADFU010000065">
    <property type="protein sequence ID" value="VFK45975.1"/>
    <property type="molecule type" value="Genomic_DNA"/>
</dbReference>
<sequence>MSKKKEITVLTERVTVQKLHEADYISLTDIARYREPGRTEHVIQNWMRNRNTIEFLGIWETLNNPGFKHLEFEVFRKQAGLNSFVLTPTQWIGNTEAIGIVSRRGRYGGTFAHKDIAFEFASWISVEFKLYLIKEFQRLKEQELEQLGWDIKRNLARINYRIHTDAIRENLIPPELEARQVTLVYASEADVLNMALFGRTAKAWREANPGTKKGNIRDEANAAQLVCLANLENLNALFIRDGLPQSERLGKLNRIAIEQMRLLLGDACGRWEAERGVKWPLETIRPNNCADNYRGGGK</sequence>
<evidence type="ECO:0000313" key="3">
    <source>
        <dbReference type="EMBL" id="VFK45975.1"/>
    </source>
</evidence>
<reference evidence="3" key="1">
    <citation type="submission" date="2019-02" db="EMBL/GenBank/DDBJ databases">
        <authorList>
            <person name="Gruber-Vodicka R. H."/>
            <person name="Seah K. B. B."/>
        </authorList>
    </citation>
    <scope>NUCLEOTIDE SEQUENCE</scope>
    <source>
        <strain evidence="3">BECK_S1320</strain>
        <strain evidence="2">BECK_S1321</strain>
    </source>
</reference>
<dbReference type="EMBL" id="CAADFR010000058">
    <property type="protein sequence ID" value="VFK40324.1"/>
    <property type="molecule type" value="Genomic_DNA"/>
</dbReference>
<dbReference type="InterPro" id="IPR018004">
    <property type="entry name" value="KilA/APSES_HTH"/>
</dbReference>
<gene>
    <name evidence="3" type="ORF">BECKSD772E_GA0070983_10659</name>
    <name evidence="2" type="ORF">BECKSD772F_GA0070984_10589</name>
</gene>
<name>A0A450YWU5_9GAMM</name>
<organism evidence="3">
    <name type="scientific">Candidatus Kentrum sp. SD</name>
    <dbReference type="NCBI Taxonomy" id="2126332"/>
    <lineage>
        <taxon>Bacteria</taxon>
        <taxon>Pseudomonadati</taxon>
        <taxon>Pseudomonadota</taxon>
        <taxon>Gammaproteobacteria</taxon>
        <taxon>Candidatus Kentrum</taxon>
    </lineage>
</organism>
<dbReference type="SMART" id="SM01252">
    <property type="entry name" value="KilA-N"/>
    <property type="match status" value="1"/>
</dbReference>
<feature type="domain" description="KilA-N" evidence="1">
    <location>
        <begin position="3"/>
        <end position="139"/>
    </location>
</feature>
<evidence type="ECO:0000313" key="2">
    <source>
        <dbReference type="EMBL" id="VFK40324.1"/>
    </source>
</evidence>
<dbReference type="Pfam" id="PF04383">
    <property type="entry name" value="KilA-N"/>
    <property type="match status" value="1"/>
</dbReference>
<proteinExistence type="predicted"/>
<dbReference type="InterPro" id="IPR017880">
    <property type="entry name" value="KilA_N"/>
</dbReference>
<protein>
    <submittedName>
        <fullName evidence="3">KilA-N domain-containing protein</fullName>
    </submittedName>
</protein>